<name>A0A512PM56_9LACO</name>
<protein>
    <submittedName>
        <fullName evidence="1">Uncharacterized protein</fullName>
    </submittedName>
</protein>
<dbReference type="EMBL" id="BKAM01000013">
    <property type="protein sequence ID" value="GEP72275.1"/>
    <property type="molecule type" value="Genomic_DNA"/>
</dbReference>
<gene>
    <name evidence="1" type="ORF">LRA02_11430</name>
</gene>
<dbReference type="AlphaFoldDB" id="A0A512PM56"/>
<dbReference type="Proteomes" id="UP000321569">
    <property type="component" value="Unassembled WGS sequence"/>
</dbReference>
<sequence length="52" mass="6463">MRFFNASRILAMTYEYYLNEMRNKILNYKLVNLFLMRRGLRIPINFVSRKNE</sequence>
<proteinExistence type="predicted"/>
<reference evidence="1 2" key="1">
    <citation type="submission" date="2019-07" db="EMBL/GenBank/DDBJ databases">
        <title>Whole genome shotgun sequence of Lactobacillus rapi NBRC 109618.</title>
        <authorList>
            <person name="Hosoyama A."/>
            <person name="Uohara A."/>
            <person name="Ohji S."/>
            <person name="Ichikawa N."/>
        </authorList>
    </citation>
    <scope>NUCLEOTIDE SEQUENCE [LARGE SCALE GENOMIC DNA]</scope>
    <source>
        <strain evidence="1 2">NBRC 109618</strain>
    </source>
</reference>
<evidence type="ECO:0000313" key="1">
    <source>
        <dbReference type="EMBL" id="GEP72275.1"/>
    </source>
</evidence>
<evidence type="ECO:0000313" key="2">
    <source>
        <dbReference type="Proteomes" id="UP000321569"/>
    </source>
</evidence>
<comment type="caution">
    <text evidence="1">The sequence shown here is derived from an EMBL/GenBank/DDBJ whole genome shotgun (WGS) entry which is preliminary data.</text>
</comment>
<accession>A0A512PM56</accession>
<organism evidence="1 2">
    <name type="scientific">Lentilactobacillus rapi</name>
    <dbReference type="NCBI Taxonomy" id="481723"/>
    <lineage>
        <taxon>Bacteria</taxon>
        <taxon>Bacillati</taxon>
        <taxon>Bacillota</taxon>
        <taxon>Bacilli</taxon>
        <taxon>Lactobacillales</taxon>
        <taxon>Lactobacillaceae</taxon>
        <taxon>Lentilactobacillus</taxon>
    </lineage>
</organism>